<reference evidence="5" key="1">
    <citation type="journal article" date="2014" name="Int. J. Syst. Evol. Microbiol.">
        <title>Complete genome sequence of Corynebacterium casei LMG S-19264T (=DSM 44701T), isolated from a smear-ripened cheese.</title>
        <authorList>
            <consortium name="US DOE Joint Genome Institute (JGI-PGF)"/>
            <person name="Walter F."/>
            <person name="Albersmeier A."/>
            <person name="Kalinowski J."/>
            <person name="Ruckert C."/>
        </authorList>
    </citation>
    <scope>NUCLEOTIDE SEQUENCE</scope>
    <source>
        <strain evidence="5">CGMCC 1.12785</strain>
    </source>
</reference>
<evidence type="ECO:0000256" key="2">
    <source>
        <dbReference type="ARBA" id="ARBA00022643"/>
    </source>
</evidence>
<evidence type="ECO:0000313" key="6">
    <source>
        <dbReference type="Proteomes" id="UP000616114"/>
    </source>
</evidence>
<name>A0A8J2TZU7_9MICO</name>
<keyword evidence="6" id="KW-1185">Reference proteome</keyword>
<keyword evidence="2" id="KW-0288">FMN</keyword>
<dbReference type="InterPro" id="IPR005025">
    <property type="entry name" value="FMN_Rdtase-like_dom"/>
</dbReference>
<evidence type="ECO:0000256" key="1">
    <source>
        <dbReference type="ARBA" id="ARBA00022630"/>
    </source>
</evidence>
<proteinExistence type="predicted"/>
<dbReference type="AlphaFoldDB" id="A0A8J2TZU7"/>
<dbReference type="InterPro" id="IPR051814">
    <property type="entry name" value="NAD(P)H-dep_FMN_reductase"/>
</dbReference>
<dbReference type="InterPro" id="IPR023932">
    <property type="entry name" value="CE1759_FMN_reduct"/>
</dbReference>
<dbReference type="PANTHER" id="PTHR43408:SF2">
    <property type="entry name" value="FMN REDUCTASE (NADPH)"/>
    <property type="match status" value="1"/>
</dbReference>
<protein>
    <recommendedName>
        <fullName evidence="4">NADPH-dependent FMN reductase-like domain-containing protein</fullName>
    </recommendedName>
</protein>
<dbReference type="Gene3D" id="3.40.50.360">
    <property type="match status" value="1"/>
</dbReference>
<sequence>MSDTAPGPAPVRRELRLAVVSAGASDPSSTRMLADRTVAAAGRLAAAEGITLRVDVVELRELAQEITTAMTSQFLGEGLNAAVETLRTADGIVASTPVYKAGPSGLFSAFFQILDNDLLIAKPVVLAATAGTARHALVVDEQMRPVFAYLRTMTMPTSLFASTEDWTDPALSKRIERAARELVLQMDSGFERRVREESWGSYQHSFGSAGGTETGIELDSDLMRLAAGGQA</sequence>
<dbReference type="EMBL" id="BMFY01000012">
    <property type="protein sequence ID" value="GGA21853.1"/>
    <property type="molecule type" value="Genomic_DNA"/>
</dbReference>
<evidence type="ECO:0000256" key="3">
    <source>
        <dbReference type="ARBA" id="ARBA00023002"/>
    </source>
</evidence>
<gene>
    <name evidence="5" type="ORF">GCM10011333_26110</name>
</gene>
<dbReference type="Pfam" id="PF03358">
    <property type="entry name" value="FMN_red"/>
    <property type="match status" value="1"/>
</dbReference>
<accession>A0A8J2TZU7</accession>
<dbReference type="InterPro" id="IPR029039">
    <property type="entry name" value="Flavoprotein-like_sf"/>
</dbReference>
<keyword evidence="1" id="KW-0285">Flavoprotein</keyword>
<organism evidence="5 6">
    <name type="scientific">Sediminivirga luteola</name>
    <dbReference type="NCBI Taxonomy" id="1774748"/>
    <lineage>
        <taxon>Bacteria</taxon>
        <taxon>Bacillati</taxon>
        <taxon>Actinomycetota</taxon>
        <taxon>Actinomycetes</taxon>
        <taxon>Micrococcales</taxon>
        <taxon>Brevibacteriaceae</taxon>
        <taxon>Sediminivirga</taxon>
    </lineage>
</organism>
<dbReference type="SUPFAM" id="SSF52218">
    <property type="entry name" value="Flavoproteins"/>
    <property type="match status" value="1"/>
</dbReference>
<comment type="caution">
    <text evidence="5">The sequence shown here is derived from an EMBL/GenBank/DDBJ whole genome shotgun (WGS) entry which is preliminary data.</text>
</comment>
<dbReference type="Proteomes" id="UP000616114">
    <property type="component" value="Unassembled WGS sequence"/>
</dbReference>
<dbReference type="GO" id="GO:0016491">
    <property type="term" value="F:oxidoreductase activity"/>
    <property type="evidence" value="ECO:0007669"/>
    <property type="project" value="UniProtKB-KW"/>
</dbReference>
<dbReference type="RefSeq" id="WP_188551335.1">
    <property type="nucleotide sequence ID" value="NZ_BMFY01000012.1"/>
</dbReference>
<keyword evidence="3" id="KW-0560">Oxidoreductase</keyword>
<evidence type="ECO:0000313" key="5">
    <source>
        <dbReference type="EMBL" id="GGA21853.1"/>
    </source>
</evidence>
<dbReference type="NCBIfam" id="TIGR04037">
    <property type="entry name" value="LLM_duo_CE1759"/>
    <property type="match status" value="1"/>
</dbReference>
<reference evidence="5" key="2">
    <citation type="submission" date="2020-09" db="EMBL/GenBank/DDBJ databases">
        <authorList>
            <person name="Sun Q."/>
            <person name="Zhou Y."/>
        </authorList>
    </citation>
    <scope>NUCLEOTIDE SEQUENCE</scope>
    <source>
        <strain evidence="5">CGMCC 1.12785</strain>
    </source>
</reference>
<evidence type="ECO:0000259" key="4">
    <source>
        <dbReference type="Pfam" id="PF03358"/>
    </source>
</evidence>
<dbReference type="PANTHER" id="PTHR43408">
    <property type="entry name" value="FMN REDUCTASE (NADPH)"/>
    <property type="match status" value="1"/>
</dbReference>
<feature type="domain" description="NADPH-dependent FMN reductase-like" evidence="4">
    <location>
        <begin position="16"/>
        <end position="166"/>
    </location>
</feature>